<dbReference type="Pfam" id="PF00682">
    <property type="entry name" value="HMGL-like"/>
    <property type="match status" value="1"/>
</dbReference>
<keyword evidence="4" id="KW-0092">Biotin</keyword>
<dbReference type="Pfam" id="PF02785">
    <property type="entry name" value="Biotin_carb_C"/>
    <property type="match status" value="1"/>
</dbReference>
<keyword evidence="1" id="KW-0436">Ligase</keyword>
<dbReference type="Gene3D" id="3.30.470.20">
    <property type="entry name" value="ATP-grasp fold, B domain"/>
    <property type="match status" value="1"/>
</dbReference>
<name>A0ABQ6MQ89_9STRA</name>
<dbReference type="PANTHER" id="PTHR43778:SF2">
    <property type="entry name" value="PYRUVATE CARBOXYLASE, MITOCHONDRIAL"/>
    <property type="match status" value="1"/>
</dbReference>
<comment type="caution">
    <text evidence="10">The sequence shown here is derived from an EMBL/GenBank/DDBJ whole genome shotgun (WGS) entry which is preliminary data.</text>
</comment>
<dbReference type="SUPFAM" id="SSF51569">
    <property type="entry name" value="Aldolase"/>
    <property type="match status" value="1"/>
</dbReference>
<reference evidence="10 11" key="1">
    <citation type="journal article" date="2023" name="Commun. Biol.">
        <title>Genome analysis of Parmales, the sister group of diatoms, reveals the evolutionary specialization of diatoms from phago-mixotrophs to photoautotrophs.</title>
        <authorList>
            <person name="Ban H."/>
            <person name="Sato S."/>
            <person name="Yoshikawa S."/>
            <person name="Yamada K."/>
            <person name="Nakamura Y."/>
            <person name="Ichinomiya M."/>
            <person name="Sato N."/>
            <person name="Blanc-Mathieu R."/>
            <person name="Endo H."/>
            <person name="Kuwata A."/>
            <person name="Ogata H."/>
        </authorList>
    </citation>
    <scope>NUCLEOTIDE SEQUENCE [LARGE SCALE GENOMIC DNA]</scope>
</reference>
<dbReference type="EMBL" id="BRYB01000435">
    <property type="protein sequence ID" value="GMI29998.1"/>
    <property type="molecule type" value="Genomic_DNA"/>
</dbReference>
<dbReference type="PROSITE" id="PS50991">
    <property type="entry name" value="PYR_CT"/>
    <property type="match status" value="1"/>
</dbReference>
<dbReference type="Pfam" id="PF00493">
    <property type="entry name" value="MCM"/>
    <property type="match status" value="1"/>
</dbReference>
<dbReference type="Gene3D" id="3.20.20.70">
    <property type="entry name" value="Aldolase class I"/>
    <property type="match status" value="1"/>
</dbReference>
<feature type="domain" description="Biotin carboxylation" evidence="8">
    <location>
        <begin position="1"/>
        <end position="385"/>
    </location>
</feature>
<dbReference type="Gene3D" id="3.40.50.300">
    <property type="entry name" value="P-loop containing nucleotide triphosphate hydrolases"/>
    <property type="match status" value="1"/>
</dbReference>
<dbReference type="InterPro" id="IPR027417">
    <property type="entry name" value="P-loop_NTPase"/>
</dbReference>
<dbReference type="InterPro" id="IPR000891">
    <property type="entry name" value="PYR_CT"/>
</dbReference>
<dbReference type="NCBIfam" id="NF009554">
    <property type="entry name" value="PRK12999.1"/>
    <property type="match status" value="1"/>
</dbReference>
<dbReference type="SUPFAM" id="SSF56059">
    <property type="entry name" value="Glutathione synthetase ATP-binding domain-like"/>
    <property type="match status" value="1"/>
</dbReference>
<dbReference type="InterPro" id="IPR011054">
    <property type="entry name" value="Rudment_hybrid_motif"/>
</dbReference>
<evidence type="ECO:0000259" key="7">
    <source>
        <dbReference type="PROSITE" id="PS50975"/>
    </source>
</evidence>
<feature type="non-terminal residue" evidence="10">
    <location>
        <position position="1"/>
    </location>
</feature>
<dbReference type="CDD" id="cd07937">
    <property type="entry name" value="DRE_TIM_PC_TC_5S"/>
    <property type="match status" value="1"/>
</dbReference>
<evidence type="ECO:0000256" key="2">
    <source>
        <dbReference type="ARBA" id="ARBA00022741"/>
    </source>
</evidence>
<feature type="domain" description="ATP-grasp" evidence="7">
    <location>
        <begin position="64"/>
        <end position="252"/>
    </location>
</feature>
<keyword evidence="2 5" id="KW-0547">Nucleotide-binding</keyword>
<evidence type="ECO:0000313" key="10">
    <source>
        <dbReference type="EMBL" id="GMI29998.1"/>
    </source>
</evidence>
<feature type="non-terminal residue" evidence="10">
    <location>
        <position position="965"/>
    </location>
</feature>
<dbReference type="Proteomes" id="UP001165060">
    <property type="component" value="Unassembled WGS sequence"/>
</dbReference>
<dbReference type="InterPro" id="IPR005930">
    <property type="entry name" value="Pyruv_COase"/>
</dbReference>
<dbReference type="PROSITE" id="PS00867">
    <property type="entry name" value="CPSASE_2"/>
    <property type="match status" value="1"/>
</dbReference>
<evidence type="ECO:0008006" key="12">
    <source>
        <dbReference type="Google" id="ProtNLM"/>
    </source>
</evidence>
<dbReference type="InterPro" id="IPR055268">
    <property type="entry name" value="PCB-like"/>
</dbReference>
<dbReference type="NCBIfam" id="TIGR01235">
    <property type="entry name" value="pyruv_carbox"/>
    <property type="match status" value="1"/>
</dbReference>
<dbReference type="InterPro" id="IPR013785">
    <property type="entry name" value="Aldolase_TIM"/>
</dbReference>
<evidence type="ECO:0000256" key="1">
    <source>
        <dbReference type="ARBA" id="ARBA00022598"/>
    </source>
</evidence>
<feature type="domain" description="MCM C-terminal AAA(+) ATPase" evidence="6">
    <location>
        <begin position="1"/>
        <end position="58"/>
    </location>
</feature>
<keyword evidence="11" id="KW-1185">Reference proteome</keyword>
<dbReference type="SUPFAM" id="SSF51246">
    <property type="entry name" value="Rudiment single hybrid motif"/>
    <property type="match status" value="1"/>
</dbReference>
<evidence type="ECO:0000259" key="6">
    <source>
        <dbReference type="PROSITE" id="PS50051"/>
    </source>
</evidence>
<dbReference type="SUPFAM" id="SSF89000">
    <property type="entry name" value="post-HMGL domain-like"/>
    <property type="match status" value="1"/>
</dbReference>
<dbReference type="SMART" id="SM00878">
    <property type="entry name" value="Biotin_carb_C"/>
    <property type="match status" value="1"/>
</dbReference>
<evidence type="ECO:0000259" key="8">
    <source>
        <dbReference type="PROSITE" id="PS50979"/>
    </source>
</evidence>
<protein>
    <recommendedName>
        <fullName evidence="12">Pyruvate carboxylase</fullName>
    </recommendedName>
</protein>
<dbReference type="PROSITE" id="PS50051">
    <property type="entry name" value="MCM_2"/>
    <property type="match status" value="1"/>
</dbReference>
<evidence type="ECO:0000256" key="4">
    <source>
        <dbReference type="ARBA" id="ARBA00023267"/>
    </source>
</evidence>
<keyword evidence="3 5" id="KW-0067">ATP-binding</keyword>
<dbReference type="InterPro" id="IPR005479">
    <property type="entry name" value="CPAse_ATP-bd"/>
</dbReference>
<dbReference type="Pfam" id="PF02436">
    <property type="entry name" value="PYC_OADA"/>
    <property type="match status" value="1"/>
</dbReference>
<evidence type="ECO:0000256" key="5">
    <source>
        <dbReference type="PROSITE-ProRule" id="PRU00409"/>
    </source>
</evidence>
<evidence type="ECO:0000313" key="11">
    <source>
        <dbReference type="Proteomes" id="UP001165060"/>
    </source>
</evidence>
<sequence length="965" mass="105953">ARCSVIAAANPIGGRYDSSATLAENVELTDPILSRFDCLVVLQDTVDPVADELLAKFVVGSHMRSIPTDEQVDIGRGEGEATRMQLEEEHNTNNPLMNDQDEVTIPQSLLRKYIQYARTAVHPQLKGFDQDKVAQLYVDRPRHIEVQCLGDGTGAVVHLYDRDCSVQRRHQKVVETAPARGLPGGVRERLFADAVRLLESVRYKNAGTVEFLVDKSGKYYFIEVNPRIQVEHTVTEEVTGIDLVQSQIKIAAGATLEELGLTQDKISVSGYAMQCRVTTEDPTDDFRPDTGTIEVFRMPGGMGIRLDDGPGFPGAKITPYFDSLLVKITARARSRQDAAKKLSRALKEFRVRGVTTNKSFLLNVLTNDEFVNKTVDTSFISENPGLLAPSTSKDRAQKLLKFVANTIVNGPEPALGATGPPPSPSDPVIPTLPFMPLRSSPSLRSVYLKHGPEAFAKAVRKKDRLLLMDTTWRDAHQSLLATRVRTKDLLNIATPTSLALANAYSLECWGGATFDVTMRFLRECPWDRLAELREAVPDIPFQMLLRGANAVGYKSYPDNAVYEFCALAQKNGMDVFRVFDSLNYVENMRLGIDAVGTAGGIVEASISYTGDVSDPNRGNYDLEYYLKLTDELKSLDIHVLNIKDMAGLLKPAAASLLVSSIREAHPDLPIHVHTHDTAGTGVASMLACSDAGADVVDVAIDAMSGVTSQPSMGAIVAALEGTARDTKLDRDKISKVNSYWEVMRGVYAPFESGQLAGSSDVYTNAIPGGQYTNLLYQSKQLGLEDEWPQLKSAYAAANRLLGDIPKVTPSSKVVGDLAQFMVANNLTEQEIIAQASFLSFPTSVVEYFQGYLGVPPFGFPEPLRSDIVLSREIPGSDGRVMFEGRPGAELPPYDFEAARNTLEEKWGAGNIRDVDVMSHCMYPDVFDDYKTKCREFGKVDMIDTRTFVSGMEVGGKKEVVVEMER</sequence>
<evidence type="ECO:0000256" key="3">
    <source>
        <dbReference type="ARBA" id="ARBA00022840"/>
    </source>
</evidence>
<dbReference type="Pfam" id="PF02786">
    <property type="entry name" value="CPSase_L_D2"/>
    <property type="match status" value="1"/>
</dbReference>
<dbReference type="InterPro" id="IPR011764">
    <property type="entry name" value="Biotin_carboxylation_dom"/>
</dbReference>
<dbReference type="PANTHER" id="PTHR43778">
    <property type="entry name" value="PYRUVATE CARBOXYLASE"/>
    <property type="match status" value="1"/>
</dbReference>
<dbReference type="InterPro" id="IPR001208">
    <property type="entry name" value="MCM_dom"/>
</dbReference>
<accession>A0ABQ6MQ89</accession>
<organism evidence="10 11">
    <name type="scientific">Tetraparma gracilis</name>
    <dbReference type="NCBI Taxonomy" id="2962635"/>
    <lineage>
        <taxon>Eukaryota</taxon>
        <taxon>Sar</taxon>
        <taxon>Stramenopiles</taxon>
        <taxon>Ochrophyta</taxon>
        <taxon>Bolidophyceae</taxon>
        <taxon>Parmales</taxon>
        <taxon>Triparmaceae</taxon>
        <taxon>Tetraparma</taxon>
    </lineage>
</organism>
<dbReference type="PROSITE" id="PS50975">
    <property type="entry name" value="ATP_GRASP"/>
    <property type="match status" value="1"/>
</dbReference>
<dbReference type="InterPro" id="IPR005482">
    <property type="entry name" value="Biotin_COase_C"/>
</dbReference>
<evidence type="ECO:0000259" key="9">
    <source>
        <dbReference type="PROSITE" id="PS50991"/>
    </source>
</evidence>
<dbReference type="InterPro" id="IPR003379">
    <property type="entry name" value="Carboxylase_cons_dom"/>
</dbReference>
<feature type="domain" description="Pyruvate carboxyltransferase" evidence="9">
    <location>
        <begin position="465"/>
        <end position="734"/>
    </location>
</feature>
<dbReference type="PROSITE" id="PS50979">
    <property type="entry name" value="BC"/>
    <property type="match status" value="1"/>
</dbReference>
<proteinExistence type="predicted"/>
<dbReference type="InterPro" id="IPR011761">
    <property type="entry name" value="ATP-grasp"/>
</dbReference>
<gene>
    <name evidence="10" type="ORF">TeGR_g12236</name>
</gene>